<accession>A0A1L3J3K2</accession>
<keyword evidence="7 12" id="KW-0862">Zinc</keyword>
<keyword evidence="5 12" id="KW-0378">Hydrolase</keyword>
<comment type="similarity">
    <text evidence="12">Belongs to the helicase family. PriA subfamily.</text>
</comment>
<keyword evidence="16" id="KW-1185">Reference proteome</keyword>
<dbReference type="PROSITE" id="PS51194">
    <property type="entry name" value="HELICASE_CTER"/>
    <property type="match status" value="1"/>
</dbReference>
<evidence type="ECO:0000256" key="2">
    <source>
        <dbReference type="ARBA" id="ARBA00022705"/>
    </source>
</evidence>
<dbReference type="GO" id="GO:0006302">
    <property type="term" value="P:double-strand break repair"/>
    <property type="evidence" value="ECO:0007669"/>
    <property type="project" value="InterPro"/>
</dbReference>
<dbReference type="InterPro" id="IPR005259">
    <property type="entry name" value="PriA"/>
</dbReference>
<evidence type="ECO:0000256" key="3">
    <source>
        <dbReference type="ARBA" id="ARBA00022723"/>
    </source>
</evidence>
<dbReference type="CDD" id="cd18804">
    <property type="entry name" value="SF2_C_priA"/>
    <property type="match status" value="1"/>
</dbReference>
<dbReference type="InterPro" id="IPR040498">
    <property type="entry name" value="PriA_CRR"/>
</dbReference>
<protein>
    <recommendedName>
        <fullName evidence="12">Replication restart protein PriA</fullName>
    </recommendedName>
    <alternativeName>
        <fullName evidence="12">ATP-dependent DNA helicase PriA</fullName>
        <ecNumber evidence="12">5.6.2.4</ecNumber>
    </alternativeName>
    <alternativeName>
        <fullName evidence="12">DNA 3'-5' helicase PriA</fullName>
    </alternativeName>
</protein>
<dbReference type="STRING" id="1913577.LPB144_04380"/>
<dbReference type="KEGG" id="grl:LPB144_04380"/>
<gene>
    <name evidence="12" type="primary">priA</name>
    <name evidence="15" type="ORF">LPB144_04380</name>
</gene>
<dbReference type="GO" id="GO:0008270">
    <property type="term" value="F:zinc ion binding"/>
    <property type="evidence" value="ECO:0007669"/>
    <property type="project" value="UniProtKB-UniRule"/>
</dbReference>
<evidence type="ECO:0000256" key="12">
    <source>
        <dbReference type="HAMAP-Rule" id="MF_00983"/>
    </source>
</evidence>
<dbReference type="GO" id="GO:0043138">
    <property type="term" value="F:3'-5' DNA helicase activity"/>
    <property type="evidence" value="ECO:0007669"/>
    <property type="project" value="UniProtKB-EC"/>
</dbReference>
<reference evidence="15 16" key="1">
    <citation type="submission" date="2016-11" db="EMBL/GenBank/DDBJ databases">
        <title>Gramella sp. LPB0144 isolated from marine environment.</title>
        <authorList>
            <person name="Kim E."/>
            <person name="Yi H."/>
        </authorList>
    </citation>
    <scope>NUCLEOTIDE SEQUENCE [LARGE SCALE GENOMIC DNA]</scope>
    <source>
        <strain evidence="15 16">LPB0144</strain>
    </source>
</reference>
<evidence type="ECO:0000256" key="6">
    <source>
        <dbReference type="ARBA" id="ARBA00022806"/>
    </source>
</evidence>
<keyword evidence="1 12" id="KW-0639">Primosome</keyword>
<evidence type="ECO:0000313" key="15">
    <source>
        <dbReference type="EMBL" id="APG59694.1"/>
    </source>
</evidence>
<evidence type="ECO:0000256" key="10">
    <source>
        <dbReference type="ARBA" id="ARBA00023235"/>
    </source>
</evidence>
<dbReference type="Pfam" id="PF00271">
    <property type="entry name" value="Helicase_C"/>
    <property type="match status" value="1"/>
</dbReference>
<feature type="binding site" evidence="12">
    <location>
        <position position="536"/>
    </location>
    <ligand>
        <name>Zn(2+)</name>
        <dbReference type="ChEBI" id="CHEBI:29105"/>
        <label>2</label>
    </ligand>
</feature>
<dbReference type="GO" id="GO:0006270">
    <property type="term" value="P:DNA replication initiation"/>
    <property type="evidence" value="ECO:0007669"/>
    <property type="project" value="TreeGrafter"/>
</dbReference>
<feature type="domain" description="Helicase ATP-binding" evidence="13">
    <location>
        <begin position="292"/>
        <end position="461"/>
    </location>
</feature>
<dbReference type="AlphaFoldDB" id="A0A1L3J3K2"/>
<comment type="catalytic activity">
    <reaction evidence="11 12">
        <text>ATP + H2O = ADP + phosphate + H(+)</text>
        <dbReference type="Rhea" id="RHEA:13065"/>
        <dbReference type="ChEBI" id="CHEBI:15377"/>
        <dbReference type="ChEBI" id="CHEBI:15378"/>
        <dbReference type="ChEBI" id="CHEBI:30616"/>
        <dbReference type="ChEBI" id="CHEBI:43474"/>
        <dbReference type="ChEBI" id="CHEBI:456216"/>
        <dbReference type="EC" id="5.6.2.4"/>
    </reaction>
</comment>
<dbReference type="InterPro" id="IPR027417">
    <property type="entry name" value="P-loop_NTPase"/>
</dbReference>
<dbReference type="HAMAP" id="MF_00983">
    <property type="entry name" value="PriA"/>
    <property type="match status" value="1"/>
</dbReference>
<feature type="domain" description="Helicase C-terminal" evidence="14">
    <location>
        <begin position="559"/>
        <end position="713"/>
    </location>
</feature>
<keyword evidence="3 12" id="KW-0479">Metal-binding</keyword>
<dbReference type="CDD" id="cd17929">
    <property type="entry name" value="DEXHc_priA"/>
    <property type="match status" value="1"/>
</dbReference>
<keyword evidence="6 12" id="KW-0347">Helicase</keyword>
<dbReference type="Pfam" id="PF18074">
    <property type="entry name" value="PriA_C"/>
    <property type="match status" value="1"/>
</dbReference>
<comment type="catalytic activity">
    <reaction evidence="12">
        <text>Couples ATP hydrolysis with the unwinding of duplex DNA by translocating in the 3'-5' direction.</text>
        <dbReference type="EC" id="5.6.2.4"/>
    </reaction>
</comment>
<dbReference type="GO" id="GO:0006310">
    <property type="term" value="P:DNA recombination"/>
    <property type="evidence" value="ECO:0007669"/>
    <property type="project" value="InterPro"/>
</dbReference>
<evidence type="ECO:0000256" key="8">
    <source>
        <dbReference type="ARBA" id="ARBA00022840"/>
    </source>
</evidence>
<dbReference type="Pfam" id="PF18319">
    <property type="entry name" value="Zn_ribbon_PriA"/>
    <property type="match status" value="1"/>
</dbReference>
<dbReference type="InterPro" id="IPR041236">
    <property type="entry name" value="PriA_C"/>
</dbReference>
<feature type="binding site" evidence="12">
    <location>
        <position position="524"/>
    </location>
    <ligand>
        <name>Zn(2+)</name>
        <dbReference type="ChEBI" id="CHEBI:29105"/>
        <label>1</label>
    </ligand>
</feature>
<sequence>MSHFVDLILPLPLEKRFTYSLSEDEASFVQPGMRLAVPFGKNRIYTGIVAEVHQNPPEVYEAKPIHQILDEKPLLTKEQLKFWNWIAVYYLCSEGEVMRAALPGAFLLESESIVKLSKEVEIEDVELNDDEYLVIEGLQRQSSMKIQEIEQLLDKKKVLPVINKLVDKNLVSLNQEIYEQYKPKELRYVRLNPAYEAESQMHQLLDELSRAPKQREIVLSYFGLTAKKKNALKVKDLLKETGASAGVLKSLLDKNIFEEFHRETDRVSFEGEITNHSIKFNEYQQRAFDQINSNFQDSKICLLHGVTSSGKTEIYIRLIEQALEEGKQALYLLPEIALTTQLIKRLQNYFGEKVLVYHSKYSLNERVEIYRHVLNNNEKGRIVIGARSCIFLPFQDLGLIVVDEEHESTFKQFDPAPRYHARDSAVVLGNIFNANIILGSATPSMESYFNADHNKYSKVELTRRFGNVLMPEVEVVDIKTAHRKKKMTGHFSERLIDEMKEILKEGEQIILFQNRRGFSPVLECNTCGHSPQCPNCDVSLTYHSHNNQLRCHYCGYHIAMQHQCMACGSNEISTKGFGTEQVETELKALFPDAKISRMDQDTTRGKHSYEKIITAFEAHDTDILVGTQMLTKGLDFRNVGLVGIMNADNLLNFPDFRAHERSFQLMLQVAGRSGRTKKRGKVLIQTYNPHHRIIQQVSTGDYEGMYKEQLEDRYQYHYPPYYRLIRLTLKCRDFSKTNDAAEWLARALENVFDRYVLGPEFPPVARIRNEYYKNILIKIPQKQSLGKTKNVIHRILNSFKAIGAFRSVRVIVNVDPQ</sequence>
<comment type="function">
    <text evidence="12">Initiates the restart of stalled replication forks, which reloads the replicative helicase on sites other than the origin of replication. Recognizes and binds to abandoned replication forks and remodels them to uncover a helicase loading site. Promotes assembly of the primosome at these replication forks.</text>
</comment>
<dbReference type="SUPFAM" id="SSF52540">
    <property type="entry name" value="P-loop containing nucleoside triphosphate hydrolases"/>
    <property type="match status" value="2"/>
</dbReference>
<dbReference type="Pfam" id="PF17764">
    <property type="entry name" value="PriA_3primeBD"/>
    <property type="match status" value="1"/>
</dbReference>
<dbReference type="FunFam" id="3.40.50.300:FF:000489">
    <property type="entry name" value="Primosome assembly protein PriA"/>
    <property type="match status" value="1"/>
</dbReference>
<evidence type="ECO:0000259" key="13">
    <source>
        <dbReference type="PROSITE" id="PS51192"/>
    </source>
</evidence>
<dbReference type="FunFam" id="3.40.1440.60:FF:000001">
    <property type="entry name" value="Primosomal protein N"/>
    <property type="match status" value="1"/>
</dbReference>
<dbReference type="InterPro" id="IPR011545">
    <property type="entry name" value="DEAD/DEAH_box_helicase_dom"/>
</dbReference>
<dbReference type="PROSITE" id="PS51192">
    <property type="entry name" value="HELICASE_ATP_BIND_1"/>
    <property type="match status" value="1"/>
</dbReference>
<dbReference type="SMART" id="SM00490">
    <property type="entry name" value="HELICc"/>
    <property type="match status" value="1"/>
</dbReference>
<evidence type="ECO:0000256" key="7">
    <source>
        <dbReference type="ARBA" id="ARBA00022833"/>
    </source>
</evidence>
<dbReference type="EC" id="5.6.2.4" evidence="12"/>
<dbReference type="GO" id="GO:0005524">
    <property type="term" value="F:ATP binding"/>
    <property type="evidence" value="ECO:0007669"/>
    <property type="project" value="UniProtKB-UniRule"/>
</dbReference>
<comment type="subunit">
    <text evidence="12">Component of the replication restart primosome.</text>
</comment>
<feature type="binding site" evidence="12">
    <location>
        <position position="567"/>
    </location>
    <ligand>
        <name>Zn(2+)</name>
        <dbReference type="ChEBI" id="CHEBI:29105"/>
        <label>1</label>
    </ligand>
</feature>
<dbReference type="Gene3D" id="3.40.50.300">
    <property type="entry name" value="P-loop containing nucleotide triphosphate hydrolases"/>
    <property type="match status" value="2"/>
</dbReference>
<dbReference type="InterPro" id="IPR001650">
    <property type="entry name" value="Helicase_C-like"/>
</dbReference>
<evidence type="ECO:0000256" key="11">
    <source>
        <dbReference type="ARBA" id="ARBA00048988"/>
    </source>
</evidence>
<comment type="cofactor">
    <cofactor evidence="12">
        <name>Zn(2+)</name>
        <dbReference type="ChEBI" id="CHEBI:29105"/>
    </cofactor>
    <text evidence="12">Binds 2 zinc ions per subunit.</text>
</comment>
<dbReference type="NCBIfam" id="TIGR00595">
    <property type="entry name" value="priA"/>
    <property type="match status" value="1"/>
</dbReference>
<keyword evidence="10 12" id="KW-0413">Isomerase</keyword>
<dbReference type="OrthoDB" id="9759544at2"/>
<keyword evidence="9 12" id="KW-0238">DNA-binding</keyword>
<dbReference type="InterPro" id="IPR014001">
    <property type="entry name" value="Helicase_ATP-bd"/>
</dbReference>
<dbReference type="RefSeq" id="WP_072552347.1">
    <property type="nucleotide sequence ID" value="NZ_CP018153.1"/>
</dbReference>
<dbReference type="GO" id="GO:0006269">
    <property type="term" value="P:DNA replication, synthesis of primer"/>
    <property type="evidence" value="ECO:0007669"/>
    <property type="project" value="UniProtKB-KW"/>
</dbReference>
<feature type="binding site" evidence="12">
    <location>
        <position position="527"/>
    </location>
    <ligand>
        <name>Zn(2+)</name>
        <dbReference type="ChEBI" id="CHEBI:29105"/>
        <label>1</label>
    </ligand>
</feature>
<organism evidence="15 16">
    <name type="scientific">Christiangramia salexigens</name>
    <dbReference type="NCBI Taxonomy" id="1913577"/>
    <lineage>
        <taxon>Bacteria</taxon>
        <taxon>Pseudomonadati</taxon>
        <taxon>Bacteroidota</taxon>
        <taxon>Flavobacteriia</taxon>
        <taxon>Flavobacteriales</taxon>
        <taxon>Flavobacteriaceae</taxon>
        <taxon>Christiangramia</taxon>
    </lineage>
</organism>
<dbReference type="EMBL" id="CP018153">
    <property type="protein sequence ID" value="APG59694.1"/>
    <property type="molecule type" value="Genomic_DNA"/>
</dbReference>
<dbReference type="Proteomes" id="UP000182510">
    <property type="component" value="Chromosome"/>
</dbReference>
<dbReference type="InterPro" id="IPR042115">
    <property type="entry name" value="PriA_3primeBD_sf"/>
</dbReference>
<feature type="binding site" evidence="12">
    <location>
        <position position="551"/>
    </location>
    <ligand>
        <name>Zn(2+)</name>
        <dbReference type="ChEBI" id="CHEBI:29105"/>
        <label>2</label>
    </ligand>
</feature>
<keyword evidence="8 12" id="KW-0067">ATP-binding</keyword>
<name>A0A1L3J3K2_9FLAO</name>
<dbReference type="PANTHER" id="PTHR30580">
    <property type="entry name" value="PRIMOSOMAL PROTEIN N"/>
    <property type="match status" value="1"/>
</dbReference>
<evidence type="ECO:0000256" key="9">
    <source>
        <dbReference type="ARBA" id="ARBA00023125"/>
    </source>
</evidence>
<dbReference type="SMART" id="SM00487">
    <property type="entry name" value="DEXDc"/>
    <property type="match status" value="1"/>
</dbReference>
<feature type="binding site" evidence="12">
    <location>
        <position position="533"/>
    </location>
    <ligand>
        <name>Zn(2+)</name>
        <dbReference type="ChEBI" id="CHEBI:29105"/>
        <label>2</label>
    </ligand>
</feature>
<dbReference type="GO" id="GO:1990077">
    <property type="term" value="C:primosome complex"/>
    <property type="evidence" value="ECO:0007669"/>
    <property type="project" value="UniProtKB-UniRule"/>
</dbReference>
<evidence type="ECO:0000313" key="16">
    <source>
        <dbReference type="Proteomes" id="UP000182510"/>
    </source>
</evidence>
<feature type="binding site" evidence="12">
    <location>
        <position position="564"/>
    </location>
    <ligand>
        <name>Zn(2+)</name>
        <dbReference type="ChEBI" id="CHEBI:29105"/>
        <label>1</label>
    </ligand>
</feature>
<dbReference type="GO" id="GO:0016887">
    <property type="term" value="F:ATP hydrolysis activity"/>
    <property type="evidence" value="ECO:0007669"/>
    <property type="project" value="RHEA"/>
</dbReference>
<dbReference type="PANTHER" id="PTHR30580:SF0">
    <property type="entry name" value="PRIMOSOMAL PROTEIN N"/>
    <property type="match status" value="1"/>
</dbReference>
<evidence type="ECO:0000256" key="1">
    <source>
        <dbReference type="ARBA" id="ARBA00022515"/>
    </source>
</evidence>
<dbReference type="Pfam" id="PF00270">
    <property type="entry name" value="DEAD"/>
    <property type="match status" value="1"/>
</dbReference>
<evidence type="ECO:0000259" key="14">
    <source>
        <dbReference type="PROSITE" id="PS51194"/>
    </source>
</evidence>
<keyword evidence="2 12" id="KW-0235">DNA replication</keyword>
<keyword evidence="4 12" id="KW-0547">Nucleotide-binding</keyword>
<dbReference type="InterPro" id="IPR041222">
    <property type="entry name" value="PriA_3primeBD"/>
</dbReference>
<evidence type="ECO:0000256" key="5">
    <source>
        <dbReference type="ARBA" id="ARBA00022801"/>
    </source>
</evidence>
<dbReference type="GO" id="GO:0003677">
    <property type="term" value="F:DNA binding"/>
    <property type="evidence" value="ECO:0007669"/>
    <property type="project" value="UniProtKB-UniRule"/>
</dbReference>
<evidence type="ECO:0000256" key="4">
    <source>
        <dbReference type="ARBA" id="ARBA00022741"/>
    </source>
</evidence>
<proteinExistence type="inferred from homology"/>
<dbReference type="Gene3D" id="3.40.1440.60">
    <property type="entry name" value="PriA, 3(prime) DNA-binding domain"/>
    <property type="match status" value="1"/>
</dbReference>
<feature type="binding site" evidence="12">
    <location>
        <position position="554"/>
    </location>
    <ligand>
        <name>Zn(2+)</name>
        <dbReference type="ChEBI" id="CHEBI:29105"/>
        <label>2</label>
    </ligand>
</feature>